<evidence type="ECO:0000313" key="2">
    <source>
        <dbReference type="EMBL" id="TWT57712.1"/>
    </source>
</evidence>
<dbReference type="Proteomes" id="UP000317243">
    <property type="component" value="Unassembled WGS sequence"/>
</dbReference>
<proteinExistence type="predicted"/>
<reference evidence="2 3" key="1">
    <citation type="submission" date="2019-02" db="EMBL/GenBank/DDBJ databases">
        <title>Deep-cultivation of Planctomycetes and their phenomic and genomic characterization uncovers novel biology.</title>
        <authorList>
            <person name="Wiegand S."/>
            <person name="Jogler M."/>
            <person name="Boedeker C."/>
            <person name="Pinto D."/>
            <person name="Vollmers J."/>
            <person name="Rivas-Marin E."/>
            <person name="Kohn T."/>
            <person name="Peeters S.H."/>
            <person name="Heuer A."/>
            <person name="Rast P."/>
            <person name="Oberbeckmann S."/>
            <person name="Bunk B."/>
            <person name="Jeske O."/>
            <person name="Meyerdierks A."/>
            <person name="Storesund J.E."/>
            <person name="Kallscheuer N."/>
            <person name="Luecker S."/>
            <person name="Lage O.M."/>
            <person name="Pohl T."/>
            <person name="Merkel B.J."/>
            <person name="Hornburger P."/>
            <person name="Mueller R.-W."/>
            <person name="Bruemmer F."/>
            <person name="Labrenz M."/>
            <person name="Spormann A.M."/>
            <person name="Op Den Camp H."/>
            <person name="Overmann J."/>
            <person name="Amann R."/>
            <person name="Jetten M.S.M."/>
            <person name="Mascher T."/>
            <person name="Medema M.H."/>
            <person name="Devos D.P."/>
            <person name="Kaster A.-K."/>
            <person name="Ovreas L."/>
            <person name="Rohde M."/>
            <person name="Galperin M.Y."/>
            <person name="Jogler C."/>
        </authorList>
    </citation>
    <scope>NUCLEOTIDE SEQUENCE [LARGE SCALE GENOMIC DNA]</scope>
    <source>
        <strain evidence="2 3">KOR42</strain>
    </source>
</reference>
<protein>
    <submittedName>
        <fullName evidence="2">Uncharacterized protein</fullName>
    </submittedName>
</protein>
<dbReference type="RefSeq" id="WP_146507595.1">
    <property type="nucleotide sequence ID" value="NZ_SIHI01000001.1"/>
</dbReference>
<organism evidence="2 3">
    <name type="scientific">Thalassoglobus neptunius</name>
    <dbReference type="NCBI Taxonomy" id="1938619"/>
    <lineage>
        <taxon>Bacteria</taxon>
        <taxon>Pseudomonadati</taxon>
        <taxon>Planctomycetota</taxon>
        <taxon>Planctomycetia</taxon>
        <taxon>Planctomycetales</taxon>
        <taxon>Planctomycetaceae</taxon>
        <taxon>Thalassoglobus</taxon>
    </lineage>
</organism>
<feature type="region of interest" description="Disordered" evidence="1">
    <location>
        <begin position="72"/>
        <end position="91"/>
    </location>
</feature>
<evidence type="ECO:0000313" key="3">
    <source>
        <dbReference type="Proteomes" id="UP000317243"/>
    </source>
</evidence>
<evidence type="ECO:0000256" key="1">
    <source>
        <dbReference type="SAM" id="MobiDB-lite"/>
    </source>
</evidence>
<keyword evidence="3" id="KW-1185">Reference proteome</keyword>
<comment type="caution">
    <text evidence="2">The sequence shown here is derived from an EMBL/GenBank/DDBJ whole genome shotgun (WGS) entry which is preliminary data.</text>
</comment>
<sequence>MTPAKKIAINAAKDMQFEAAAVKLKNSIKADAVLVFAVQTGGACCSTFVGDTALLPNAGNACRKYLQINPSDPDAKQTSNFWERASARSLN</sequence>
<name>A0A5C5X6R8_9PLAN</name>
<dbReference type="AlphaFoldDB" id="A0A5C5X6R8"/>
<dbReference type="EMBL" id="SIHI01000001">
    <property type="protein sequence ID" value="TWT57712.1"/>
    <property type="molecule type" value="Genomic_DNA"/>
</dbReference>
<accession>A0A5C5X6R8</accession>
<gene>
    <name evidence="2" type="ORF">KOR42_10760</name>
</gene>